<feature type="region of interest" description="Disordered" evidence="1">
    <location>
        <begin position="29"/>
        <end position="64"/>
    </location>
</feature>
<dbReference type="Proteomes" id="UP001432027">
    <property type="component" value="Unassembled WGS sequence"/>
</dbReference>
<organism evidence="2 3">
    <name type="scientific">Pristionchus entomophagus</name>
    <dbReference type="NCBI Taxonomy" id="358040"/>
    <lineage>
        <taxon>Eukaryota</taxon>
        <taxon>Metazoa</taxon>
        <taxon>Ecdysozoa</taxon>
        <taxon>Nematoda</taxon>
        <taxon>Chromadorea</taxon>
        <taxon>Rhabditida</taxon>
        <taxon>Rhabditina</taxon>
        <taxon>Diplogasteromorpha</taxon>
        <taxon>Diplogasteroidea</taxon>
        <taxon>Neodiplogasteridae</taxon>
        <taxon>Pristionchus</taxon>
    </lineage>
</organism>
<name>A0AAV5U1R3_9BILA</name>
<gene>
    <name evidence="2" type="ORF">PENTCL1PPCAC_22886</name>
</gene>
<evidence type="ECO:0000313" key="2">
    <source>
        <dbReference type="EMBL" id="GMT00712.1"/>
    </source>
</evidence>
<reference evidence="2" key="1">
    <citation type="submission" date="2023-10" db="EMBL/GenBank/DDBJ databases">
        <title>Genome assembly of Pristionchus species.</title>
        <authorList>
            <person name="Yoshida K."/>
            <person name="Sommer R.J."/>
        </authorList>
    </citation>
    <scope>NUCLEOTIDE SEQUENCE</scope>
    <source>
        <strain evidence="2">RS0144</strain>
    </source>
</reference>
<feature type="non-terminal residue" evidence="2">
    <location>
        <position position="1"/>
    </location>
</feature>
<dbReference type="EMBL" id="BTSX01000005">
    <property type="protein sequence ID" value="GMT00712.1"/>
    <property type="molecule type" value="Genomic_DNA"/>
</dbReference>
<accession>A0AAV5U1R3</accession>
<sequence>SNFSSPFSSLLSSSLKIFLLKLSRVRTETSERLSSENAPQAEWKRSGNEALENENSGPSNLEKDRMAITKSENKWIWYTKIICSFSYN</sequence>
<protein>
    <submittedName>
        <fullName evidence="2">Uncharacterized protein</fullName>
    </submittedName>
</protein>
<proteinExistence type="predicted"/>
<keyword evidence="3" id="KW-1185">Reference proteome</keyword>
<comment type="caution">
    <text evidence="2">The sequence shown here is derived from an EMBL/GenBank/DDBJ whole genome shotgun (WGS) entry which is preliminary data.</text>
</comment>
<evidence type="ECO:0000256" key="1">
    <source>
        <dbReference type="SAM" id="MobiDB-lite"/>
    </source>
</evidence>
<evidence type="ECO:0000313" key="3">
    <source>
        <dbReference type="Proteomes" id="UP001432027"/>
    </source>
</evidence>
<dbReference type="AlphaFoldDB" id="A0AAV5U1R3"/>